<sequence>MVAYLAKVREAMSGFKVMRMEQIPREKNHQADVLAKIPAADYLQSDTLPTDLDQARKLKRIITRTTRKIATRETPYSLVFGTEAIFPIEHRLISFRIQNYELEDNGAKLRANLDLLEEKQSRIIERVAVY</sequence>
<gene>
    <name evidence="1" type="ORF">LWI28_007623</name>
</gene>
<organism evidence="1 2">
    <name type="scientific">Acer negundo</name>
    <name type="common">Box elder</name>
    <dbReference type="NCBI Taxonomy" id="4023"/>
    <lineage>
        <taxon>Eukaryota</taxon>
        <taxon>Viridiplantae</taxon>
        <taxon>Streptophyta</taxon>
        <taxon>Embryophyta</taxon>
        <taxon>Tracheophyta</taxon>
        <taxon>Spermatophyta</taxon>
        <taxon>Magnoliopsida</taxon>
        <taxon>eudicotyledons</taxon>
        <taxon>Gunneridae</taxon>
        <taxon>Pentapetalae</taxon>
        <taxon>rosids</taxon>
        <taxon>malvids</taxon>
        <taxon>Sapindales</taxon>
        <taxon>Sapindaceae</taxon>
        <taxon>Hippocastanoideae</taxon>
        <taxon>Acereae</taxon>
        <taxon>Acer</taxon>
    </lineage>
</organism>
<reference evidence="1" key="2">
    <citation type="submission" date="2023-02" db="EMBL/GenBank/DDBJ databases">
        <authorList>
            <person name="Swenson N.G."/>
            <person name="Wegrzyn J.L."/>
            <person name="Mcevoy S.L."/>
        </authorList>
    </citation>
    <scope>NUCLEOTIDE SEQUENCE</scope>
    <source>
        <strain evidence="1">91603</strain>
        <tissue evidence="1">Leaf</tissue>
    </source>
</reference>
<evidence type="ECO:0008006" key="3">
    <source>
        <dbReference type="Google" id="ProtNLM"/>
    </source>
</evidence>
<comment type="caution">
    <text evidence="1">The sequence shown here is derived from an EMBL/GenBank/DDBJ whole genome shotgun (WGS) entry which is preliminary data.</text>
</comment>
<dbReference type="Proteomes" id="UP001064489">
    <property type="component" value="Chromosome 4"/>
</dbReference>
<proteinExistence type="predicted"/>
<dbReference type="AlphaFoldDB" id="A0AAD5NU09"/>
<dbReference type="PANTHER" id="PTHR48475:SF2">
    <property type="entry name" value="RIBONUCLEASE H"/>
    <property type="match status" value="1"/>
</dbReference>
<evidence type="ECO:0000313" key="1">
    <source>
        <dbReference type="EMBL" id="KAI9180729.1"/>
    </source>
</evidence>
<name>A0AAD5NU09_ACENE</name>
<dbReference type="PANTHER" id="PTHR48475">
    <property type="entry name" value="RIBONUCLEASE H"/>
    <property type="match status" value="1"/>
</dbReference>
<accession>A0AAD5NU09</accession>
<reference evidence="1" key="1">
    <citation type="journal article" date="2022" name="Plant J.">
        <title>Strategies of tolerance reflected in two North American maple genomes.</title>
        <authorList>
            <person name="McEvoy S.L."/>
            <person name="Sezen U.U."/>
            <person name="Trouern-Trend A."/>
            <person name="McMahon S.M."/>
            <person name="Schaberg P.G."/>
            <person name="Yang J."/>
            <person name="Wegrzyn J.L."/>
            <person name="Swenson N.G."/>
        </authorList>
    </citation>
    <scope>NUCLEOTIDE SEQUENCE</scope>
    <source>
        <strain evidence="1">91603</strain>
    </source>
</reference>
<protein>
    <recommendedName>
        <fullName evidence="3">RNase H type-1 domain-containing protein</fullName>
    </recommendedName>
</protein>
<keyword evidence="2" id="KW-1185">Reference proteome</keyword>
<dbReference type="EMBL" id="JAJSOW010000101">
    <property type="protein sequence ID" value="KAI9180729.1"/>
    <property type="molecule type" value="Genomic_DNA"/>
</dbReference>
<evidence type="ECO:0000313" key="2">
    <source>
        <dbReference type="Proteomes" id="UP001064489"/>
    </source>
</evidence>